<dbReference type="SUPFAM" id="SSF53756">
    <property type="entry name" value="UDP-Glycosyltransferase/glycogen phosphorylase"/>
    <property type="match status" value="1"/>
</dbReference>
<dbReference type="Proteomes" id="UP000261295">
    <property type="component" value="Unassembled WGS sequence"/>
</dbReference>
<dbReference type="Pfam" id="PF13439">
    <property type="entry name" value="Glyco_transf_4"/>
    <property type="match status" value="1"/>
</dbReference>
<dbReference type="GO" id="GO:0016757">
    <property type="term" value="F:glycosyltransferase activity"/>
    <property type="evidence" value="ECO:0007669"/>
    <property type="project" value="UniProtKB-ARBA"/>
</dbReference>
<dbReference type="InterPro" id="IPR028098">
    <property type="entry name" value="Glyco_trans_4-like_N"/>
</dbReference>
<dbReference type="Proteomes" id="UP000260874">
    <property type="component" value="Unassembled WGS sequence"/>
</dbReference>
<evidence type="ECO:0000259" key="1">
    <source>
        <dbReference type="Pfam" id="PF13439"/>
    </source>
</evidence>
<reference evidence="4 5" key="1">
    <citation type="submission" date="2018-08" db="EMBL/GenBank/DDBJ databases">
        <title>A genome reference for cultivated species of the human gut microbiota.</title>
        <authorList>
            <person name="Zou Y."/>
            <person name="Xue W."/>
            <person name="Luo G."/>
        </authorList>
    </citation>
    <scope>NUCLEOTIDE SEQUENCE [LARGE SCALE GENOMIC DNA]</scope>
    <source>
        <strain evidence="3 5">OM07-9</strain>
        <strain evidence="2 4">TF09-22</strain>
    </source>
</reference>
<sequence>MYILLQLNVVANWGSTGHIVEEIGKLAKSHNFESYIAYGRDTNSKSLSKLIHIGNNWDVKYHVLQSRLLDNHGLASKQVTRTFIKQIDSIKPDIVHLHNIHGYYLNYEILFDYLAQLDIPIVWTLHDCWAFTGHCAYYSYAGCKRWCTLCHDCPQKKSYPSSWFADRSEQNFRDKLHAFTSVRNMTLVPVSAWLAEEVRLSFLKDYPIQVIHNGIDTDVFSPKQICKSNLGLKDKFMILGVASVWETRKGLDDFIKLRKLLSDDYSIVLIGLDEKQIKQLPKGIIGIRRTNSIQDLVAYYSVADAYFNPTWEDNFPTTNLESLSCGTPVITYHTGGSVEAVDERTGFVVEQGNIAEVANIVEFIKEMGKEHWTFVCRERARNLYDKKERYMEYLHLYEKVVSL</sequence>
<dbReference type="Gene3D" id="3.40.50.2000">
    <property type="entry name" value="Glycogen Phosphorylase B"/>
    <property type="match status" value="2"/>
</dbReference>
<evidence type="ECO:0000313" key="4">
    <source>
        <dbReference type="Proteomes" id="UP000260874"/>
    </source>
</evidence>
<dbReference type="Pfam" id="PF13692">
    <property type="entry name" value="Glyco_trans_1_4"/>
    <property type="match status" value="1"/>
</dbReference>
<evidence type="ECO:0000313" key="3">
    <source>
        <dbReference type="EMBL" id="RGM58716.1"/>
    </source>
</evidence>
<organism evidence="3 5">
    <name type="scientific">Bacteroides uniformis</name>
    <dbReference type="NCBI Taxonomy" id="820"/>
    <lineage>
        <taxon>Bacteria</taxon>
        <taxon>Pseudomonadati</taxon>
        <taxon>Bacteroidota</taxon>
        <taxon>Bacteroidia</taxon>
        <taxon>Bacteroidales</taxon>
        <taxon>Bacteroidaceae</taxon>
        <taxon>Bacteroides</taxon>
    </lineage>
</organism>
<name>A0A3E4XRS2_BACUN</name>
<protein>
    <submittedName>
        <fullName evidence="3">Glycosyltransferase</fullName>
    </submittedName>
</protein>
<gene>
    <name evidence="3" type="ORF">DXC07_00700</name>
    <name evidence="2" type="ORF">DXC91_04215</name>
</gene>
<proteinExistence type="predicted"/>
<comment type="caution">
    <text evidence="3">The sequence shown here is derived from an EMBL/GenBank/DDBJ whole genome shotgun (WGS) entry which is preliminary data.</text>
</comment>
<dbReference type="EMBL" id="QSTL01000001">
    <property type="protein sequence ID" value="RGM58716.1"/>
    <property type="molecule type" value="Genomic_DNA"/>
</dbReference>
<feature type="domain" description="Glycosyltransferase subfamily 4-like N-terminal" evidence="1">
    <location>
        <begin position="63"/>
        <end position="218"/>
    </location>
</feature>
<accession>A0A3E4XRS2</accession>
<dbReference type="EMBL" id="QSRB01000002">
    <property type="protein sequence ID" value="RGK87769.1"/>
    <property type="molecule type" value="Genomic_DNA"/>
</dbReference>
<dbReference type="AlphaFoldDB" id="A0A3E4XRS2"/>
<dbReference type="PANTHER" id="PTHR12526:SF637">
    <property type="entry name" value="GLYCOSYLTRANSFERASE EPSF-RELATED"/>
    <property type="match status" value="1"/>
</dbReference>
<evidence type="ECO:0000313" key="2">
    <source>
        <dbReference type="EMBL" id="RGK87769.1"/>
    </source>
</evidence>
<keyword evidence="3" id="KW-0808">Transferase</keyword>
<dbReference type="PANTHER" id="PTHR12526">
    <property type="entry name" value="GLYCOSYLTRANSFERASE"/>
    <property type="match status" value="1"/>
</dbReference>
<dbReference type="RefSeq" id="WP_117703321.1">
    <property type="nucleotide sequence ID" value="NZ_CAXSSZ010000012.1"/>
</dbReference>
<evidence type="ECO:0000313" key="5">
    <source>
        <dbReference type="Proteomes" id="UP000261295"/>
    </source>
</evidence>